<comment type="caution">
    <text evidence="3">The sequence shown here is derived from an EMBL/GenBank/DDBJ whole genome shotgun (WGS) entry which is preliminary data.</text>
</comment>
<proteinExistence type="predicted"/>
<gene>
    <name evidence="3" type="ORF">C3H57_04440</name>
    <name evidence="2" type="ORF">C3I27_03625</name>
</gene>
<organism evidence="3 4">
    <name type="scientific">Campylobacter jejuni</name>
    <dbReference type="NCBI Taxonomy" id="197"/>
    <lineage>
        <taxon>Bacteria</taxon>
        <taxon>Pseudomonadati</taxon>
        <taxon>Campylobacterota</taxon>
        <taxon>Epsilonproteobacteria</taxon>
        <taxon>Campylobacterales</taxon>
        <taxon>Campylobacteraceae</taxon>
        <taxon>Campylobacter</taxon>
    </lineage>
</organism>
<dbReference type="EMBL" id="PQZD01000003">
    <property type="protein sequence ID" value="RTI48517.1"/>
    <property type="molecule type" value="Genomic_DNA"/>
</dbReference>
<feature type="compositionally biased region" description="Basic residues" evidence="1">
    <location>
        <begin position="86"/>
        <end position="96"/>
    </location>
</feature>
<sequence length="105" mass="12039">MKLIKKYIFVNKRTGITELCTLEQALTNHDDLDMTELQYRELVKAFEAKHSKKWVEDINPTDPDKIMKVENRGRKKSIANLERTKAKSTSKAKSKKTTGNGTNKA</sequence>
<evidence type="ECO:0000313" key="4">
    <source>
        <dbReference type="Proteomes" id="UP000288507"/>
    </source>
</evidence>
<dbReference type="Proteomes" id="UP000287197">
    <property type="component" value="Unassembled WGS sequence"/>
</dbReference>
<protein>
    <submittedName>
        <fullName evidence="3">Uncharacterized protein</fullName>
    </submittedName>
</protein>
<feature type="region of interest" description="Disordered" evidence="1">
    <location>
        <begin position="58"/>
        <end position="105"/>
    </location>
</feature>
<accession>A0A430VBP0</accession>
<name>A0A430VBP0_CAMJU</name>
<evidence type="ECO:0000313" key="3">
    <source>
        <dbReference type="EMBL" id="RTJ79625.1"/>
    </source>
</evidence>
<evidence type="ECO:0000313" key="2">
    <source>
        <dbReference type="EMBL" id="RTI48517.1"/>
    </source>
</evidence>
<reference evidence="2" key="1">
    <citation type="submission" date="2018-01" db="EMBL/GenBank/DDBJ databases">
        <authorList>
            <person name="Kovanen S."/>
            <person name="Nieminen T."/>
            <person name="Pohja-Mykra M."/>
            <person name="Raunio-Saarnisto M."/>
            <person name="Sauvala M."/>
            <person name="Fredriksson-Ahomaa M."/>
            <person name="Hanninen M.-L."/>
            <person name="Kivisto R."/>
        </authorList>
    </citation>
    <scope>NUCLEOTIDE SEQUENCE</scope>
    <source>
        <strain evidence="2">SO-26</strain>
    </source>
</reference>
<dbReference type="EMBL" id="PRBV01000005">
    <property type="protein sequence ID" value="RTJ79625.1"/>
    <property type="molecule type" value="Genomic_DNA"/>
</dbReference>
<dbReference type="AlphaFoldDB" id="A0A430VBP0"/>
<feature type="compositionally biased region" description="Basic and acidic residues" evidence="1">
    <location>
        <begin position="58"/>
        <end position="72"/>
    </location>
</feature>
<dbReference type="Proteomes" id="UP000288507">
    <property type="component" value="Unassembled WGS sequence"/>
</dbReference>
<evidence type="ECO:0000256" key="1">
    <source>
        <dbReference type="SAM" id="MobiDB-lite"/>
    </source>
</evidence>
<reference evidence="3 4" key="2">
    <citation type="journal article" date="2019" name="Appl. Environ. Microbiol.">
        <title>Population genetics and characterization of Campylobacter jejuni isolates in western jackdaws and game birds in Finland.</title>
        <authorList>
            <person name="Kovanen S."/>
            <person name="Rossi M."/>
            <person name="Pohja-Mykra M."/>
            <person name="Nieminen T."/>
            <person name="Raunio-Saarnisto M."/>
            <person name="Sauvala M."/>
            <person name="Fredriksson-Ahomaa M."/>
            <person name="Hanninen M.L."/>
            <person name="Kivisto R."/>
        </authorList>
    </citation>
    <scope>NUCLEOTIDE SEQUENCE [LARGE SCALE GENOMIC DNA]</scope>
    <source>
        <strain evidence="3 4">CB313</strain>
        <strain evidence="2">SO-26</strain>
    </source>
</reference>